<evidence type="ECO:0000256" key="1">
    <source>
        <dbReference type="SAM" id="MobiDB-lite"/>
    </source>
</evidence>
<organism evidence="2 3">
    <name type="scientific">Ataeniobius toweri</name>
    <dbReference type="NCBI Taxonomy" id="208326"/>
    <lineage>
        <taxon>Eukaryota</taxon>
        <taxon>Metazoa</taxon>
        <taxon>Chordata</taxon>
        <taxon>Craniata</taxon>
        <taxon>Vertebrata</taxon>
        <taxon>Euteleostomi</taxon>
        <taxon>Actinopterygii</taxon>
        <taxon>Neopterygii</taxon>
        <taxon>Teleostei</taxon>
        <taxon>Neoteleostei</taxon>
        <taxon>Acanthomorphata</taxon>
        <taxon>Ovalentaria</taxon>
        <taxon>Atherinomorphae</taxon>
        <taxon>Cyprinodontiformes</taxon>
        <taxon>Goodeidae</taxon>
        <taxon>Ataeniobius</taxon>
    </lineage>
</organism>
<name>A0ABU7AVJ4_9TELE</name>
<gene>
    <name evidence="2" type="ORF">ATANTOWER_000068</name>
</gene>
<sequence>MSSGKKVDKETLWWIEEVEECVRRKRSAKKKWNTVRTDKSHQEYRKTQHKVKVEVAKAKPRPYSNWNDRLDSNEGEKNLYRFEHFRKPSSVNSLLLHLQVKLYHEKRKPYMNNNQNSTSFSGPIWTDGLMQSGEMCAVV</sequence>
<dbReference type="EMBL" id="JAHUTI010030508">
    <property type="protein sequence ID" value="MED6242088.1"/>
    <property type="molecule type" value="Genomic_DNA"/>
</dbReference>
<comment type="caution">
    <text evidence="2">The sequence shown here is derived from an EMBL/GenBank/DDBJ whole genome shotgun (WGS) entry which is preliminary data.</text>
</comment>
<accession>A0ABU7AVJ4</accession>
<keyword evidence="3" id="KW-1185">Reference proteome</keyword>
<dbReference type="Proteomes" id="UP001345963">
    <property type="component" value="Unassembled WGS sequence"/>
</dbReference>
<protein>
    <submittedName>
        <fullName evidence="2">Uncharacterized protein</fullName>
    </submittedName>
</protein>
<evidence type="ECO:0000313" key="2">
    <source>
        <dbReference type="EMBL" id="MED6242088.1"/>
    </source>
</evidence>
<reference evidence="2 3" key="1">
    <citation type="submission" date="2021-07" db="EMBL/GenBank/DDBJ databases">
        <authorList>
            <person name="Palmer J.M."/>
        </authorList>
    </citation>
    <scope>NUCLEOTIDE SEQUENCE [LARGE SCALE GENOMIC DNA]</scope>
    <source>
        <strain evidence="2 3">AT_MEX2019</strain>
        <tissue evidence="2">Muscle</tissue>
    </source>
</reference>
<evidence type="ECO:0000313" key="3">
    <source>
        <dbReference type="Proteomes" id="UP001345963"/>
    </source>
</evidence>
<feature type="compositionally biased region" description="Basic and acidic residues" evidence="1">
    <location>
        <begin position="36"/>
        <end position="51"/>
    </location>
</feature>
<feature type="region of interest" description="Disordered" evidence="1">
    <location>
        <begin position="32"/>
        <end position="51"/>
    </location>
</feature>
<proteinExistence type="predicted"/>